<accession>A0A8S4R675</accession>
<sequence length="109" mass="12414">MLNHLSRVSQQVGLCMNMSKTKIMSNTHVPFHTVIVGSSALEIVDEYLGHTVQLGRSNFEKEVNRRIQLGNIETSASDDSRIGNVLAYYESHRIRRLRITQRAMEIAML</sequence>
<keyword evidence="2" id="KW-1185">Reference proteome</keyword>
<comment type="caution">
    <text evidence="1">The sequence shown here is derived from an EMBL/GenBank/DDBJ whole genome shotgun (WGS) entry which is preliminary data.</text>
</comment>
<name>A0A8S4R675_9NEOP</name>
<gene>
    <name evidence="1" type="primary">jg8876</name>
    <name evidence="1" type="ORF">PAEG_LOCUS9757</name>
</gene>
<dbReference type="Proteomes" id="UP000838756">
    <property type="component" value="Unassembled WGS sequence"/>
</dbReference>
<protein>
    <submittedName>
        <fullName evidence="1">Jg8876 protein</fullName>
    </submittedName>
</protein>
<dbReference type="AlphaFoldDB" id="A0A8S4R675"/>
<dbReference type="OrthoDB" id="407509at2759"/>
<proteinExistence type="predicted"/>
<organism evidence="1 2">
    <name type="scientific">Pararge aegeria aegeria</name>
    <dbReference type="NCBI Taxonomy" id="348720"/>
    <lineage>
        <taxon>Eukaryota</taxon>
        <taxon>Metazoa</taxon>
        <taxon>Ecdysozoa</taxon>
        <taxon>Arthropoda</taxon>
        <taxon>Hexapoda</taxon>
        <taxon>Insecta</taxon>
        <taxon>Pterygota</taxon>
        <taxon>Neoptera</taxon>
        <taxon>Endopterygota</taxon>
        <taxon>Lepidoptera</taxon>
        <taxon>Glossata</taxon>
        <taxon>Ditrysia</taxon>
        <taxon>Papilionoidea</taxon>
        <taxon>Nymphalidae</taxon>
        <taxon>Satyrinae</taxon>
        <taxon>Satyrini</taxon>
        <taxon>Parargina</taxon>
        <taxon>Pararge</taxon>
    </lineage>
</organism>
<dbReference type="EMBL" id="CAKXAJ010024815">
    <property type="protein sequence ID" value="CAH2230548.1"/>
    <property type="molecule type" value="Genomic_DNA"/>
</dbReference>
<evidence type="ECO:0000313" key="1">
    <source>
        <dbReference type="EMBL" id="CAH2230548.1"/>
    </source>
</evidence>
<evidence type="ECO:0000313" key="2">
    <source>
        <dbReference type="Proteomes" id="UP000838756"/>
    </source>
</evidence>
<reference evidence="1" key="1">
    <citation type="submission" date="2022-03" db="EMBL/GenBank/DDBJ databases">
        <authorList>
            <person name="Lindestad O."/>
        </authorList>
    </citation>
    <scope>NUCLEOTIDE SEQUENCE</scope>
</reference>